<keyword evidence="3" id="KW-1185">Reference proteome</keyword>
<dbReference type="Pfam" id="PF07247">
    <property type="entry name" value="AATase"/>
    <property type="match status" value="1"/>
</dbReference>
<protein>
    <submittedName>
        <fullName evidence="2">Alcohol acetyltransferase</fullName>
    </submittedName>
</protein>
<evidence type="ECO:0000256" key="1">
    <source>
        <dbReference type="SAM" id="MobiDB-lite"/>
    </source>
</evidence>
<dbReference type="PANTHER" id="PTHR28037:SF1">
    <property type="entry name" value="ALCOHOL O-ACETYLTRANSFERASE 1-RELATED"/>
    <property type="match status" value="1"/>
</dbReference>
<dbReference type="InterPro" id="IPR010828">
    <property type="entry name" value="Atf2/Sli1-like"/>
</dbReference>
<organism evidence="2 3">
    <name type="scientific">Purpureocillium lavendulum</name>
    <dbReference type="NCBI Taxonomy" id="1247861"/>
    <lineage>
        <taxon>Eukaryota</taxon>
        <taxon>Fungi</taxon>
        <taxon>Dikarya</taxon>
        <taxon>Ascomycota</taxon>
        <taxon>Pezizomycotina</taxon>
        <taxon>Sordariomycetes</taxon>
        <taxon>Hypocreomycetidae</taxon>
        <taxon>Hypocreales</taxon>
        <taxon>Ophiocordycipitaceae</taxon>
        <taxon>Purpureocillium</taxon>
    </lineage>
</organism>
<dbReference type="EMBL" id="JAQHRD010000001">
    <property type="protein sequence ID" value="KAJ6445278.1"/>
    <property type="molecule type" value="Genomic_DNA"/>
</dbReference>
<evidence type="ECO:0000313" key="2">
    <source>
        <dbReference type="EMBL" id="KAJ6445278.1"/>
    </source>
</evidence>
<feature type="region of interest" description="Disordered" evidence="1">
    <location>
        <begin position="1"/>
        <end position="20"/>
    </location>
</feature>
<dbReference type="SUPFAM" id="SSF52777">
    <property type="entry name" value="CoA-dependent acyltransferases"/>
    <property type="match status" value="1"/>
</dbReference>
<evidence type="ECO:0000313" key="3">
    <source>
        <dbReference type="Proteomes" id="UP001163105"/>
    </source>
</evidence>
<dbReference type="PANTHER" id="PTHR28037">
    <property type="entry name" value="ALCOHOL O-ACETYLTRANSFERASE 1-RELATED"/>
    <property type="match status" value="1"/>
</dbReference>
<gene>
    <name evidence="2" type="ORF">O9K51_00037</name>
</gene>
<name>A0AB34G2L2_9HYPO</name>
<dbReference type="InterPro" id="IPR052058">
    <property type="entry name" value="Alcohol_O-acetyltransferase"/>
</dbReference>
<dbReference type="Gene3D" id="3.30.559.30">
    <property type="entry name" value="Nonribosomal peptide synthetase, condensation domain"/>
    <property type="match status" value="1"/>
</dbReference>
<reference evidence="2" key="1">
    <citation type="submission" date="2023-01" db="EMBL/GenBank/DDBJ databases">
        <title>The growth and conidiation of Purpureocillium lavendulum are regulated by nitrogen source and histone H3K14 acetylation.</title>
        <authorList>
            <person name="Tang P."/>
            <person name="Han J."/>
            <person name="Zhang C."/>
            <person name="Tang P."/>
            <person name="Qi F."/>
            <person name="Zhang K."/>
            <person name="Liang L."/>
        </authorList>
    </citation>
    <scope>NUCLEOTIDE SEQUENCE</scope>
    <source>
        <strain evidence="2">YMF1.00683</strain>
    </source>
</reference>
<dbReference type="GO" id="GO:0008080">
    <property type="term" value="F:N-acetyltransferase activity"/>
    <property type="evidence" value="ECO:0007669"/>
    <property type="project" value="TreeGrafter"/>
</dbReference>
<accession>A0AB34G2L2</accession>
<sequence>MTAGPDEAPPAPAPRDMAKTTKPRIIRKMGCLERYQAALHALDMYYGTSIACVYRIPQRLASASQAEVEGSVHSAIARTVLQHPVLQVGIYGETSRKPAYVQLDTVDLKRHVQWKTAETGEDFEGYALRLLQEQIDTKFSELETRPPWRITVLRQKGSRDLQINFVWHHALADGMSGKIFHQTLLGHLTSDDDDRGGRASTESLVLDVAGAAKRFHPPQEKMVKYRVSMGYTLSTLWKDILPSTPGSASHQLLAHWAPLELEPPKTDIYRVRLNNERLQVVLAACREHNTTLTGLLHAIMVVAVSSSVSQSRSPGFIAKTAMNMRVLTPESPNLVPRETMGDIVSVTGHTFAPETVTKIRNQVIKVGASHYSGQDRRGPVAEVIWPTATTVRDEIKKALSSGVKDNIIGLMSFVPDWRQYNKSTAKKPREVAWVITNLGVIDGGAAAAEANGRGNDGDEDRWHIEEASFSINGQTTGAAISLCAIAVKHRDLALDFCFQRDLIASDTAAGVARTVEDWLTYFGTEGGQM</sequence>
<dbReference type="Proteomes" id="UP001163105">
    <property type="component" value="Unassembled WGS sequence"/>
</dbReference>
<dbReference type="AlphaFoldDB" id="A0AB34G2L2"/>
<comment type="caution">
    <text evidence="2">The sequence shown here is derived from an EMBL/GenBank/DDBJ whole genome shotgun (WGS) entry which is preliminary data.</text>
</comment>
<dbReference type="InterPro" id="IPR023213">
    <property type="entry name" value="CAT-like_dom_sf"/>
</dbReference>
<proteinExistence type="predicted"/>
<dbReference type="Gene3D" id="3.30.559.10">
    <property type="entry name" value="Chloramphenicol acetyltransferase-like domain"/>
    <property type="match status" value="1"/>
</dbReference>